<evidence type="ECO:0000259" key="5">
    <source>
        <dbReference type="SMART" id="SM00082"/>
    </source>
</evidence>
<feature type="domain" description="LRRCT" evidence="5">
    <location>
        <begin position="279"/>
        <end position="333"/>
    </location>
</feature>
<organism evidence="6 7">
    <name type="scientific">Fundulus heteroclitus</name>
    <name type="common">Killifish</name>
    <name type="synonym">Mummichog</name>
    <dbReference type="NCBI Taxonomy" id="8078"/>
    <lineage>
        <taxon>Eukaryota</taxon>
        <taxon>Metazoa</taxon>
        <taxon>Chordata</taxon>
        <taxon>Craniata</taxon>
        <taxon>Vertebrata</taxon>
        <taxon>Euteleostomi</taxon>
        <taxon>Actinopterygii</taxon>
        <taxon>Neopterygii</taxon>
        <taxon>Teleostei</taxon>
        <taxon>Neoteleostei</taxon>
        <taxon>Acanthomorphata</taxon>
        <taxon>Ovalentaria</taxon>
        <taxon>Atherinomorphae</taxon>
        <taxon>Cyprinodontiformes</taxon>
        <taxon>Fundulidae</taxon>
        <taxon>Fundulus</taxon>
    </lineage>
</organism>
<dbReference type="InterPro" id="IPR001611">
    <property type="entry name" value="Leu-rich_rpt"/>
</dbReference>
<dbReference type="GeneTree" id="ENSGT00940000165355"/>
<keyword evidence="2 4" id="KW-0732">Signal</keyword>
<dbReference type="SMART" id="SM00364">
    <property type="entry name" value="LRR_BAC"/>
    <property type="match status" value="6"/>
</dbReference>
<accession>A0A3Q2TR79</accession>
<evidence type="ECO:0000256" key="3">
    <source>
        <dbReference type="ARBA" id="ARBA00022737"/>
    </source>
</evidence>
<keyword evidence="3" id="KW-0677">Repeat</keyword>
<dbReference type="InterPro" id="IPR000483">
    <property type="entry name" value="Cys-rich_flank_reg_C"/>
</dbReference>
<dbReference type="GeneID" id="105930748"/>
<dbReference type="Pfam" id="PF13855">
    <property type="entry name" value="LRR_8"/>
    <property type="match status" value="2"/>
</dbReference>
<dbReference type="InterPro" id="IPR032675">
    <property type="entry name" value="LRR_dom_sf"/>
</dbReference>
<dbReference type="AlphaFoldDB" id="A0A3Q2TR79"/>
<reference evidence="6" key="1">
    <citation type="submission" date="2025-08" db="UniProtKB">
        <authorList>
            <consortium name="Ensembl"/>
        </authorList>
    </citation>
    <scope>IDENTIFICATION</scope>
</reference>
<dbReference type="STRING" id="8078.ENSFHEP00000019255"/>
<reference evidence="6" key="2">
    <citation type="submission" date="2025-09" db="UniProtKB">
        <authorList>
            <consortium name="Ensembl"/>
        </authorList>
    </citation>
    <scope>IDENTIFICATION</scope>
</reference>
<feature type="chain" id="PRO_5018675815" evidence="4">
    <location>
        <begin position="19"/>
        <end position="335"/>
    </location>
</feature>
<evidence type="ECO:0000256" key="4">
    <source>
        <dbReference type="SAM" id="SignalP"/>
    </source>
</evidence>
<dbReference type="Gene3D" id="3.80.10.10">
    <property type="entry name" value="Ribonuclease Inhibitor"/>
    <property type="match status" value="2"/>
</dbReference>
<dbReference type="Pfam" id="PF00560">
    <property type="entry name" value="LRR_1"/>
    <property type="match status" value="2"/>
</dbReference>
<evidence type="ECO:0000313" key="6">
    <source>
        <dbReference type="Ensembl" id="ENSFHEP00000019255.1"/>
    </source>
</evidence>
<name>A0A3Q2TR79_FUNHE</name>
<dbReference type="Ensembl" id="ENSFHET00000028437.1">
    <property type="protein sequence ID" value="ENSFHEP00000019255.1"/>
    <property type="gene ID" value="ENSFHEG00000021144.1"/>
</dbReference>
<evidence type="ECO:0000256" key="1">
    <source>
        <dbReference type="ARBA" id="ARBA00022614"/>
    </source>
</evidence>
<keyword evidence="7" id="KW-1185">Reference proteome</keyword>
<evidence type="ECO:0000313" key="7">
    <source>
        <dbReference type="Proteomes" id="UP000265000"/>
    </source>
</evidence>
<sequence length="335" mass="37544">MTFCWVAAFLLLAYFCHSTVSCPASCKCYPGRTEVVCNEVPLTEFPTEGLPENTTMLTIQLTNITSISEHHLKATPLLRELHMYGNHLRSLSSRLLRGVPQLHTLDLTGNKLSDLPDDVFSDAPLQNLILKKNQLQKADAKWFPDTSILTWLDLSGNQITELSVGLSQRLPHLEILDVSDNRLEEMAPNSLHRLTKLQRLSLHNNKLETLDESVFRDTRNLTSLFLNGNQLSKLPQNLFQGLTRLTHLSLDDNQLTLIPKGLLDPLSSLEDGGLDLTVNPLLCDGEVEYLWRWLQQNKKKVLLADNFTCALPESLAGRSLISLTANDLNIGSQLS</sequence>
<dbReference type="PRINTS" id="PR00019">
    <property type="entry name" value="LEURICHRPT"/>
</dbReference>
<dbReference type="Proteomes" id="UP000265000">
    <property type="component" value="Unplaced"/>
</dbReference>
<dbReference type="SMART" id="SM00082">
    <property type="entry name" value="LRRCT"/>
    <property type="match status" value="1"/>
</dbReference>
<dbReference type="PROSITE" id="PS51450">
    <property type="entry name" value="LRR"/>
    <property type="match status" value="3"/>
</dbReference>
<dbReference type="SMART" id="SM00369">
    <property type="entry name" value="LRR_TYP"/>
    <property type="match status" value="7"/>
</dbReference>
<protein>
    <submittedName>
        <fullName evidence="6">Leucine-rich alpha-2-glycoprotein-like</fullName>
    </submittedName>
</protein>
<proteinExistence type="predicted"/>
<keyword evidence="1" id="KW-0433">Leucine-rich repeat</keyword>
<dbReference type="PANTHER" id="PTHR24369:SF157">
    <property type="entry name" value="LRRCT DOMAIN-CONTAINING PROTEIN"/>
    <property type="match status" value="1"/>
</dbReference>
<evidence type="ECO:0000256" key="2">
    <source>
        <dbReference type="ARBA" id="ARBA00022729"/>
    </source>
</evidence>
<feature type="signal peptide" evidence="4">
    <location>
        <begin position="1"/>
        <end position="18"/>
    </location>
</feature>
<dbReference type="OrthoDB" id="1055097at2759"/>
<dbReference type="InterPro" id="IPR003591">
    <property type="entry name" value="Leu-rich_rpt_typical-subtyp"/>
</dbReference>
<dbReference type="InterPro" id="IPR050541">
    <property type="entry name" value="LRR_TM_domain-containing"/>
</dbReference>
<dbReference type="SUPFAM" id="SSF52058">
    <property type="entry name" value="L domain-like"/>
    <property type="match status" value="1"/>
</dbReference>
<dbReference type="GO" id="GO:0005886">
    <property type="term" value="C:plasma membrane"/>
    <property type="evidence" value="ECO:0007669"/>
    <property type="project" value="TreeGrafter"/>
</dbReference>
<dbReference type="PANTHER" id="PTHR24369">
    <property type="entry name" value="ANTIGEN BSP, PUTATIVE-RELATED"/>
    <property type="match status" value="1"/>
</dbReference>